<accession>A0ABR1J0J6</accession>
<evidence type="ECO:0000313" key="3">
    <source>
        <dbReference type="EMBL" id="KAK7446361.1"/>
    </source>
</evidence>
<feature type="region of interest" description="Disordered" evidence="1">
    <location>
        <begin position="58"/>
        <end position="79"/>
    </location>
</feature>
<feature type="transmembrane region" description="Helical" evidence="2">
    <location>
        <begin position="153"/>
        <end position="175"/>
    </location>
</feature>
<comment type="caution">
    <text evidence="3">The sequence shown here is derived from an EMBL/GenBank/DDBJ whole genome shotgun (WGS) entry which is preliminary data.</text>
</comment>
<name>A0ABR1J0J6_9AGAR</name>
<feature type="compositionally biased region" description="Low complexity" evidence="1">
    <location>
        <begin position="60"/>
        <end position="69"/>
    </location>
</feature>
<protein>
    <submittedName>
        <fullName evidence="3">Uncharacterized protein</fullName>
    </submittedName>
</protein>
<reference evidence="3 4" key="1">
    <citation type="submission" date="2024-01" db="EMBL/GenBank/DDBJ databases">
        <title>A draft genome for the cacao thread blight pathogen Marasmiellus scandens.</title>
        <authorList>
            <person name="Baruah I.K."/>
            <person name="Leung J."/>
            <person name="Bukari Y."/>
            <person name="Amoako-Attah I."/>
            <person name="Meinhardt L.W."/>
            <person name="Bailey B.A."/>
            <person name="Cohen S.P."/>
        </authorList>
    </citation>
    <scope>NUCLEOTIDE SEQUENCE [LARGE SCALE GENOMIC DNA]</scope>
    <source>
        <strain evidence="3 4">GH-19</strain>
    </source>
</reference>
<feature type="transmembrane region" description="Helical" evidence="2">
    <location>
        <begin position="88"/>
        <end position="111"/>
    </location>
</feature>
<sequence length="188" mass="20743">MSSRFSADSCEACSSSLLSKLSRAITHDSRSASPTKSSSPINDFSGWTFITSQDCESDTDSYSGSHSSSLPPYDETPEYSGKPEPVTLAMYLFRLGFLFPPLWILGAFILLSPLRSCNDSSLPASWLPEKTEAERREITHRFRKVELKWARRCLYAVLITVVAGTTIGVGIWALLKLTHSLEKLGLSA</sequence>
<keyword evidence="2" id="KW-0472">Membrane</keyword>
<dbReference type="EMBL" id="JBANRG010000044">
    <property type="protein sequence ID" value="KAK7446361.1"/>
    <property type="molecule type" value="Genomic_DNA"/>
</dbReference>
<dbReference type="Proteomes" id="UP001498398">
    <property type="component" value="Unassembled WGS sequence"/>
</dbReference>
<organism evidence="3 4">
    <name type="scientific">Marasmiellus scandens</name>
    <dbReference type="NCBI Taxonomy" id="2682957"/>
    <lineage>
        <taxon>Eukaryota</taxon>
        <taxon>Fungi</taxon>
        <taxon>Dikarya</taxon>
        <taxon>Basidiomycota</taxon>
        <taxon>Agaricomycotina</taxon>
        <taxon>Agaricomycetes</taxon>
        <taxon>Agaricomycetidae</taxon>
        <taxon>Agaricales</taxon>
        <taxon>Marasmiineae</taxon>
        <taxon>Omphalotaceae</taxon>
        <taxon>Marasmiellus</taxon>
    </lineage>
</organism>
<keyword evidence="2" id="KW-1133">Transmembrane helix</keyword>
<evidence type="ECO:0000256" key="2">
    <source>
        <dbReference type="SAM" id="Phobius"/>
    </source>
</evidence>
<gene>
    <name evidence="3" type="ORF">VKT23_014567</name>
</gene>
<evidence type="ECO:0000313" key="4">
    <source>
        <dbReference type="Proteomes" id="UP001498398"/>
    </source>
</evidence>
<keyword evidence="4" id="KW-1185">Reference proteome</keyword>
<evidence type="ECO:0000256" key="1">
    <source>
        <dbReference type="SAM" id="MobiDB-lite"/>
    </source>
</evidence>
<keyword evidence="2" id="KW-0812">Transmembrane</keyword>
<proteinExistence type="predicted"/>